<feature type="compositionally biased region" description="Polar residues" evidence="1">
    <location>
        <begin position="285"/>
        <end position="308"/>
    </location>
</feature>
<accession>A0A8E0RZ94</accession>
<dbReference type="InterPro" id="IPR036249">
    <property type="entry name" value="Thioredoxin-like_sf"/>
</dbReference>
<reference evidence="2" key="1">
    <citation type="submission" date="2019-05" db="EMBL/GenBank/DDBJ databases">
        <title>Annotation for the trematode Fasciolopsis buski.</title>
        <authorList>
            <person name="Choi Y.-J."/>
        </authorList>
    </citation>
    <scope>NUCLEOTIDE SEQUENCE</scope>
    <source>
        <strain evidence="2">HT</strain>
        <tissue evidence="2">Whole worm</tissue>
    </source>
</reference>
<dbReference type="PANTHER" id="PTHR46295">
    <property type="entry name" value="ENDOPLASMIC RETICULUM RESIDENT PROTEIN 44"/>
    <property type="match status" value="1"/>
</dbReference>
<dbReference type="GO" id="GO:0005793">
    <property type="term" value="C:endoplasmic reticulum-Golgi intermediate compartment"/>
    <property type="evidence" value="ECO:0007669"/>
    <property type="project" value="TreeGrafter"/>
</dbReference>
<dbReference type="Gene3D" id="3.40.30.10">
    <property type="entry name" value="Glutaredoxin"/>
    <property type="match status" value="2"/>
</dbReference>
<feature type="region of interest" description="Disordered" evidence="1">
    <location>
        <begin position="281"/>
        <end position="309"/>
    </location>
</feature>
<dbReference type="EMBL" id="LUCM01004950">
    <property type="protein sequence ID" value="KAA0193569.1"/>
    <property type="molecule type" value="Genomic_DNA"/>
</dbReference>
<name>A0A8E0RZ94_9TREM</name>
<evidence type="ECO:0000313" key="3">
    <source>
        <dbReference type="Proteomes" id="UP000728185"/>
    </source>
</evidence>
<sequence length="328" mass="37560">DLCAEHGIRKYPTVKVQKYGIRVKREYRGARTKEALINFVNEHLTDNLTIVNGNGRPAQEVWSKINDARDLIIGLFPKLDPNSTHLQHFRKAVFLERENCSFQLVHNLSETNEQLLYREAVSNEVKEITTLKNADFPTIHKWILDRCVSPVRELTFENAEEIADEGLPFLLLFYDSKSAHLKRRFHDLVKTHLADERKTINFLTADGVVFSHPLSHLNKTPKDLPLICIDSLVHMYKHPLPVNEILSDPIHLKQFVADLHSQKLHREFHYGPDEVKQVAAESTPDPAQSVPSAGNVEVQSQSQTTPTESVFKKLAPSPLRYSIIHDEF</sequence>
<dbReference type="Proteomes" id="UP000728185">
    <property type="component" value="Unassembled WGS sequence"/>
</dbReference>
<dbReference type="Pfam" id="PF13848">
    <property type="entry name" value="Thioredoxin_6"/>
    <property type="match status" value="1"/>
</dbReference>
<dbReference type="PANTHER" id="PTHR46295:SF1">
    <property type="entry name" value="ENDOPLASMIC RETICULUM RESIDENT PROTEIN 44"/>
    <property type="match status" value="1"/>
</dbReference>
<keyword evidence="3" id="KW-1185">Reference proteome</keyword>
<dbReference type="AlphaFoldDB" id="A0A8E0RZ94"/>
<dbReference type="InterPro" id="IPR052643">
    <property type="entry name" value="ERP44"/>
</dbReference>
<comment type="caution">
    <text evidence="2">The sequence shown here is derived from an EMBL/GenBank/DDBJ whole genome shotgun (WGS) entry which is preliminary data.</text>
</comment>
<evidence type="ECO:0000256" key="1">
    <source>
        <dbReference type="SAM" id="MobiDB-lite"/>
    </source>
</evidence>
<evidence type="ECO:0000313" key="2">
    <source>
        <dbReference type="EMBL" id="KAA0193569.1"/>
    </source>
</evidence>
<dbReference type="SUPFAM" id="SSF52833">
    <property type="entry name" value="Thioredoxin-like"/>
    <property type="match status" value="2"/>
</dbReference>
<gene>
    <name evidence="2" type="ORF">FBUS_02638</name>
</gene>
<dbReference type="GO" id="GO:0005789">
    <property type="term" value="C:endoplasmic reticulum membrane"/>
    <property type="evidence" value="ECO:0007669"/>
    <property type="project" value="TreeGrafter"/>
</dbReference>
<dbReference type="OrthoDB" id="294696at2759"/>
<feature type="non-terminal residue" evidence="2">
    <location>
        <position position="328"/>
    </location>
</feature>
<protein>
    <submittedName>
        <fullName evidence="2">Endoplasmic reticulum resident protein 44</fullName>
    </submittedName>
</protein>
<dbReference type="GO" id="GO:0003756">
    <property type="term" value="F:protein disulfide isomerase activity"/>
    <property type="evidence" value="ECO:0007669"/>
    <property type="project" value="TreeGrafter"/>
</dbReference>
<dbReference type="GO" id="GO:0006457">
    <property type="term" value="P:protein folding"/>
    <property type="evidence" value="ECO:0007669"/>
    <property type="project" value="TreeGrafter"/>
</dbReference>
<dbReference type="CDD" id="cd02961">
    <property type="entry name" value="PDI_a_family"/>
    <property type="match status" value="1"/>
</dbReference>
<organism evidence="2 3">
    <name type="scientific">Fasciolopsis buskii</name>
    <dbReference type="NCBI Taxonomy" id="27845"/>
    <lineage>
        <taxon>Eukaryota</taxon>
        <taxon>Metazoa</taxon>
        <taxon>Spiralia</taxon>
        <taxon>Lophotrochozoa</taxon>
        <taxon>Platyhelminthes</taxon>
        <taxon>Trematoda</taxon>
        <taxon>Digenea</taxon>
        <taxon>Plagiorchiida</taxon>
        <taxon>Echinostomata</taxon>
        <taxon>Echinostomatoidea</taxon>
        <taxon>Fasciolidae</taxon>
        <taxon>Fasciolopsis</taxon>
    </lineage>
</organism>
<proteinExistence type="predicted"/>